<keyword evidence="4" id="KW-1185">Reference proteome</keyword>
<organism evidence="3 4">
    <name type="scientific">Rhodopirellula sallentina SM41</name>
    <dbReference type="NCBI Taxonomy" id="1263870"/>
    <lineage>
        <taxon>Bacteria</taxon>
        <taxon>Pseudomonadati</taxon>
        <taxon>Planctomycetota</taxon>
        <taxon>Planctomycetia</taxon>
        <taxon>Pirellulales</taxon>
        <taxon>Pirellulaceae</taxon>
        <taxon>Rhodopirellula</taxon>
    </lineage>
</organism>
<evidence type="ECO:0000313" key="4">
    <source>
        <dbReference type="Proteomes" id="UP000011885"/>
    </source>
</evidence>
<dbReference type="Proteomes" id="UP000011885">
    <property type="component" value="Unassembled WGS sequence"/>
</dbReference>
<keyword evidence="2" id="KW-1133">Transmembrane helix</keyword>
<name>M5TY48_9BACT</name>
<comment type="caution">
    <text evidence="3">The sequence shown here is derived from an EMBL/GenBank/DDBJ whole genome shotgun (WGS) entry which is preliminary data.</text>
</comment>
<accession>M5TY48</accession>
<evidence type="ECO:0000256" key="1">
    <source>
        <dbReference type="SAM" id="MobiDB-lite"/>
    </source>
</evidence>
<dbReference type="EMBL" id="ANOH01000317">
    <property type="protein sequence ID" value="EMI53954.1"/>
    <property type="molecule type" value="Genomic_DNA"/>
</dbReference>
<dbReference type="RefSeq" id="WP_008683625.1">
    <property type="nucleotide sequence ID" value="NZ_ANOH01000317.1"/>
</dbReference>
<evidence type="ECO:0000256" key="2">
    <source>
        <dbReference type="SAM" id="Phobius"/>
    </source>
</evidence>
<dbReference type="OrthoDB" id="288120at2"/>
<feature type="transmembrane region" description="Helical" evidence="2">
    <location>
        <begin position="48"/>
        <end position="70"/>
    </location>
</feature>
<dbReference type="PATRIC" id="fig|1263870.3.peg.4885"/>
<feature type="compositionally biased region" description="Polar residues" evidence="1">
    <location>
        <begin position="89"/>
        <end position="104"/>
    </location>
</feature>
<sequence>MYDGATYFAWLVLAILFFTAVGLIVWLGSLPKKIALKRNHPQVDAINACSWIGLALGGIGWPVAFVWALVNFHGRQVKPNCAPGERDSQQGTDPLTNTESQTVSESKRVTELKQRVEELEQKLQAATNQGDLA</sequence>
<keyword evidence="2" id="KW-0472">Membrane</keyword>
<evidence type="ECO:0000313" key="3">
    <source>
        <dbReference type="EMBL" id="EMI53954.1"/>
    </source>
</evidence>
<proteinExistence type="predicted"/>
<keyword evidence="2" id="KW-0812">Transmembrane</keyword>
<feature type="transmembrane region" description="Helical" evidence="2">
    <location>
        <begin position="6"/>
        <end position="27"/>
    </location>
</feature>
<protein>
    <submittedName>
        <fullName evidence="3">Inner membrane family protein</fullName>
    </submittedName>
</protein>
<dbReference type="Pfam" id="PF11742">
    <property type="entry name" value="DUF3302"/>
    <property type="match status" value="1"/>
</dbReference>
<dbReference type="AlphaFoldDB" id="M5TY48"/>
<dbReference type="InterPro" id="IPR011223">
    <property type="entry name" value="UCP028770"/>
</dbReference>
<reference evidence="3 4" key="1">
    <citation type="journal article" date="2013" name="Mar. Genomics">
        <title>Expression of sulfatases in Rhodopirellula baltica and the diversity of sulfatases in the genus Rhodopirellula.</title>
        <authorList>
            <person name="Wegner C.E."/>
            <person name="Richter-Heitmann T."/>
            <person name="Klindworth A."/>
            <person name="Klockow C."/>
            <person name="Richter M."/>
            <person name="Achstetter T."/>
            <person name="Glockner F.O."/>
            <person name="Harder J."/>
        </authorList>
    </citation>
    <scope>NUCLEOTIDE SEQUENCE [LARGE SCALE GENOMIC DNA]</scope>
    <source>
        <strain evidence="3 4">SM41</strain>
    </source>
</reference>
<feature type="region of interest" description="Disordered" evidence="1">
    <location>
        <begin position="80"/>
        <end position="108"/>
    </location>
</feature>
<gene>
    <name evidence="3" type="ORF">RSSM_04619</name>
</gene>